<protein>
    <submittedName>
        <fullName evidence="2">Uncharacterized protein</fullName>
    </submittedName>
</protein>
<accession>A0AAX6H521</accession>
<evidence type="ECO:0000313" key="2">
    <source>
        <dbReference type="EMBL" id="KAJ6835677.1"/>
    </source>
</evidence>
<reference evidence="2" key="1">
    <citation type="journal article" date="2023" name="GigaByte">
        <title>Genome assembly of the bearded iris, Iris pallida Lam.</title>
        <authorList>
            <person name="Bruccoleri R.E."/>
            <person name="Oakeley E.J."/>
            <person name="Faust A.M.E."/>
            <person name="Altorfer M."/>
            <person name="Dessus-Babus S."/>
            <person name="Burckhardt D."/>
            <person name="Oertli M."/>
            <person name="Naumann U."/>
            <person name="Petersen F."/>
            <person name="Wong J."/>
        </authorList>
    </citation>
    <scope>NUCLEOTIDE SEQUENCE</scope>
    <source>
        <strain evidence="2">GSM-AAB239-AS_SAM_17_03QT</strain>
    </source>
</reference>
<feature type="compositionally biased region" description="Basic and acidic residues" evidence="1">
    <location>
        <begin position="47"/>
        <end position="56"/>
    </location>
</feature>
<dbReference type="AlphaFoldDB" id="A0AAX6H521"/>
<comment type="caution">
    <text evidence="2">The sequence shown here is derived from an EMBL/GenBank/DDBJ whole genome shotgun (WGS) entry which is preliminary data.</text>
</comment>
<reference evidence="2" key="2">
    <citation type="submission" date="2023-04" db="EMBL/GenBank/DDBJ databases">
        <authorList>
            <person name="Bruccoleri R.E."/>
            <person name="Oakeley E.J."/>
            <person name="Faust A.-M."/>
            <person name="Dessus-Babus S."/>
            <person name="Altorfer M."/>
            <person name="Burckhardt D."/>
            <person name="Oertli M."/>
            <person name="Naumann U."/>
            <person name="Petersen F."/>
            <person name="Wong J."/>
        </authorList>
    </citation>
    <scope>NUCLEOTIDE SEQUENCE</scope>
    <source>
        <strain evidence="2">GSM-AAB239-AS_SAM_17_03QT</strain>
        <tissue evidence="2">Leaf</tissue>
    </source>
</reference>
<evidence type="ECO:0000313" key="3">
    <source>
        <dbReference type="Proteomes" id="UP001140949"/>
    </source>
</evidence>
<sequence length="164" mass="18314">MASSSPTAIASSPVKVTTRSPLWLAIHLLWWRHPMSSSSFRSRQAAKAHDEPRVADDDASDPNLSRCDHLLRRFFVLLTIDIRSSSVASDDMVAAVFALSTDRAVSNPPFDGEDTLLDLFVSDEFFGGRPKERASESIDHSEELIALLEMFLFCAYHLFDVIPM</sequence>
<evidence type="ECO:0000256" key="1">
    <source>
        <dbReference type="SAM" id="MobiDB-lite"/>
    </source>
</evidence>
<feature type="region of interest" description="Disordered" evidence="1">
    <location>
        <begin position="42"/>
        <end position="61"/>
    </location>
</feature>
<proteinExistence type="predicted"/>
<dbReference type="Proteomes" id="UP001140949">
    <property type="component" value="Unassembled WGS sequence"/>
</dbReference>
<dbReference type="EMBL" id="JANAVB010013200">
    <property type="protein sequence ID" value="KAJ6835677.1"/>
    <property type="molecule type" value="Genomic_DNA"/>
</dbReference>
<name>A0AAX6H521_IRIPA</name>
<gene>
    <name evidence="2" type="ORF">M6B38_330585</name>
</gene>
<organism evidence="2 3">
    <name type="scientific">Iris pallida</name>
    <name type="common">Sweet iris</name>
    <dbReference type="NCBI Taxonomy" id="29817"/>
    <lineage>
        <taxon>Eukaryota</taxon>
        <taxon>Viridiplantae</taxon>
        <taxon>Streptophyta</taxon>
        <taxon>Embryophyta</taxon>
        <taxon>Tracheophyta</taxon>
        <taxon>Spermatophyta</taxon>
        <taxon>Magnoliopsida</taxon>
        <taxon>Liliopsida</taxon>
        <taxon>Asparagales</taxon>
        <taxon>Iridaceae</taxon>
        <taxon>Iridoideae</taxon>
        <taxon>Irideae</taxon>
        <taxon>Iris</taxon>
    </lineage>
</organism>
<keyword evidence="3" id="KW-1185">Reference proteome</keyword>